<reference evidence="1 2" key="1">
    <citation type="submission" date="2018-03" db="EMBL/GenBank/DDBJ databases">
        <title>Bioinformatic expansion and discovery of thiopeptide antibiotics.</title>
        <authorList>
            <person name="Schwalen C.J."/>
            <person name="Hudson G.A."/>
            <person name="Mitchell D.A."/>
        </authorList>
    </citation>
    <scope>NUCLEOTIDE SEQUENCE [LARGE SCALE GENOMIC DNA]</scope>
    <source>
        <strain evidence="1 2">NRRL 8041</strain>
    </source>
</reference>
<organism evidence="1 2">
    <name type="scientific">Micromonospora arborensis</name>
    <dbReference type="NCBI Taxonomy" id="2116518"/>
    <lineage>
        <taxon>Bacteria</taxon>
        <taxon>Bacillati</taxon>
        <taxon>Actinomycetota</taxon>
        <taxon>Actinomycetes</taxon>
        <taxon>Micromonosporales</taxon>
        <taxon>Micromonosporaceae</taxon>
        <taxon>Micromonospora</taxon>
    </lineage>
</organism>
<proteinExistence type="predicted"/>
<accession>A0A318P0R0</accession>
<dbReference type="OrthoDB" id="3388951at2"/>
<evidence type="ECO:0000313" key="2">
    <source>
        <dbReference type="Proteomes" id="UP000248333"/>
    </source>
</evidence>
<evidence type="ECO:0000313" key="1">
    <source>
        <dbReference type="EMBL" id="PYC75326.1"/>
    </source>
</evidence>
<keyword evidence="2" id="KW-1185">Reference proteome</keyword>
<dbReference type="Proteomes" id="UP000248333">
    <property type="component" value="Unassembled WGS sequence"/>
</dbReference>
<name>A0A318P0R0_9ACTN</name>
<sequence length="97" mass="10717">MPSRHAPSGHCLPISVGHAPIRPIWHCRRGCGVWPCPTARLTLRAVFDDDPAGLSIEMACYLFEATGDLVKLNPNEVPGPDALFIRFIGWTRRGTPR</sequence>
<gene>
    <name evidence="1" type="ORF">C7C45_04825</name>
</gene>
<dbReference type="EMBL" id="PYBV01000005">
    <property type="protein sequence ID" value="PYC75326.1"/>
    <property type="molecule type" value="Genomic_DNA"/>
</dbReference>
<dbReference type="AlphaFoldDB" id="A0A318P0R0"/>
<comment type="caution">
    <text evidence="1">The sequence shown here is derived from an EMBL/GenBank/DDBJ whole genome shotgun (WGS) entry which is preliminary data.</text>
</comment>
<protein>
    <submittedName>
        <fullName evidence="1">Uncharacterized protein</fullName>
    </submittedName>
</protein>